<evidence type="ECO:0000313" key="2">
    <source>
        <dbReference type="Proteomes" id="UP000052167"/>
    </source>
</evidence>
<keyword evidence="2" id="KW-1185">Reference proteome</keyword>
<dbReference type="EMBL" id="JOKJ01000045">
    <property type="protein sequence ID" value="KEQ02698.1"/>
    <property type="molecule type" value="Genomic_DNA"/>
</dbReference>
<comment type="caution">
    <text evidence="1">The sequence shown here is derived from an EMBL/GenBank/DDBJ whole genome shotgun (WGS) entry which is preliminary data.</text>
</comment>
<organism evidence="1 2">
    <name type="scientific">Pseudorhizobium pelagicum</name>
    <dbReference type="NCBI Taxonomy" id="1509405"/>
    <lineage>
        <taxon>Bacteria</taxon>
        <taxon>Pseudomonadati</taxon>
        <taxon>Pseudomonadota</taxon>
        <taxon>Alphaproteobacteria</taxon>
        <taxon>Hyphomicrobiales</taxon>
        <taxon>Rhizobiaceae</taxon>
        <taxon>Rhizobium/Agrobacterium group</taxon>
        <taxon>Pseudorhizobium</taxon>
    </lineage>
</organism>
<gene>
    <name evidence="1" type="ORF">GV68_20130</name>
</gene>
<evidence type="ECO:0000313" key="1">
    <source>
        <dbReference type="EMBL" id="KEQ02698.1"/>
    </source>
</evidence>
<dbReference type="Proteomes" id="UP000052167">
    <property type="component" value="Unassembled WGS sequence"/>
</dbReference>
<name>A0A922NWB9_9HYPH</name>
<proteinExistence type="predicted"/>
<accession>A0A922NWB9</accession>
<dbReference type="AlphaFoldDB" id="A0A922NWB9"/>
<reference evidence="1 2" key="1">
    <citation type="submission" date="2014-06" db="EMBL/GenBank/DDBJ databases">
        <title>Rhizobium pelagicum/R2-400B4.</title>
        <authorList>
            <person name="Kimes N.E."/>
            <person name="Lopez-Perez M."/>
        </authorList>
    </citation>
    <scope>NUCLEOTIDE SEQUENCE [LARGE SCALE GENOMIC DNA]</scope>
    <source>
        <strain evidence="1 2">R2-400B4</strain>
    </source>
</reference>
<sequence length="347" mass="38294">MFQKTFRKVDTLPSTLVPYLGTVFLDHPWADADIRSKVLVGAAGKVEGFIGVFPMRLEWEGRSLRAAFAGSMMVEGHERNPLAGARLLRAFLAGPQDISLTETANAVTLGMWQKLSLPPDLGYSLNWLRIFRPAEAAVNVMEMVSGVARVLRPIGSFADLVVERSGLSTLRAPVSPARRVQFQDATREEFRDAVLTLKDAFPLRPQWDRPWLDWLLDHAAQKRNFGEVAWRVGLSRNGELAGCYGYFGRPRGIGRLLQALCAPAVAGELVDDLFAHADQSGCAGLRGAGHPWLTPDLLTRRTAFLGRTYYLAHARDKALLQPIQSGQALITGLAGENWMRLIGDSFD</sequence>
<protein>
    <submittedName>
        <fullName evidence="1">Uncharacterized protein</fullName>
    </submittedName>
</protein>